<dbReference type="InterPro" id="IPR004408">
    <property type="entry name" value="Biotin_CoA_COase_ligase"/>
</dbReference>
<keyword evidence="4" id="KW-1185">Reference proteome</keyword>
<reference evidence="3 4" key="1">
    <citation type="submission" date="2016-10" db="EMBL/GenBank/DDBJ databases">
        <authorList>
            <person name="Varghese N."/>
            <person name="Submissions S."/>
        </authorList>
    </citation>
    <scope>NUCLEOTIDE SEQUENCE [LARGE SCALE GENOMIC DNA]</scope>
    <source>
        <strain evidence="3 4">DSM 17997</strain>
    </source>
</reference>
<dbReference type="RefSeq" id="WP_019597945.1">
    <property type="nucleotide sequence ID" value="NZ_FNQC01000004.1"/>
</dbReference>
<sequence>MYKFLANTIFLGKDIISLTECHSTNDLAMERVKAKVAAEGSIIISEKQTKGRGQRGNQWQSEAGKNLTFSIILRPDFLDPTEQFDMNIAVSLAIWEVLNDYANGLKVKWPNDLYHESEGKIGGILIENSIGSRGIDFSVIGIGLNINQKDFAISGASSLYNLSGLEFDRWEVFKLLIQALEKKYMMLKKGGREFLRASYIQNLYQFGELKSYEDGEKFLGRITGITQEGKLIIEKENGTKNHYGFKEVTFL</sequence>
<protein>
    <submittedName>
        <fullName evidence="3">BirA family transcriptional regulator, biotin operon repressor / biotin-[acetyl-CoA-carboxylase] ligase</fullName>
    </submittedName>
</protein>
<dbReference type="EMBL" id="FNQC01000004">
    <property type="protein sequence ID" value="SDZ00319.1"/>
    <property type="molecule type" value="Genomic_DNA"/>
</dbReference>
<dbReference type="Proteomes" id="UP000199663">
    <property type="component" value="Unassembled WGS sequence"/>
</dbReference>
<dbReference type="Gene3D" id="3.30.930.10">
    <property type="entry name" value="Bira Bifunctional Protein, Domain 2"/>
    <property type="match status" value="1"/>
</dbReference>
<organism evidence="3 4">
    <name type="scientific">Rhodonellum ikkaensis</name>
    <dbReference type="NCBI Taxonomy" id="336829"/>
    <lineage>
        <taxon>Bacteria</taxon>
        <taxon>Pseudomonadati</taxon>
        <taxon>Bacteroidota</taxon>
        <taxon>Cytophagia</taxon>
        <taxon>Cytophagales</taxon>
        <taxon>Cytophagaceae</taxon>
        <taxon>Rhodonellum</taxon>
    </lineage>
</organism>
<dbReference type="InterPro" id="IPR004143">
    <property type="entry name" value="BPL_LPL_catalytic"/>
</dbReference>
<gene>
    <name evidence="3" type="ORF">SAMN05444412_104261</name>
</gene>
<dbReference type="InterPro" id="IPR045864">
    <property type="entry name" value="aa-tRNA-synth_II/BPL/LPL"/>
</dbReference>
<name>A0A1H3PIT8_9BACT</name>
<proteinExistence type="predicted"/>
<dbReference type="NCBIfam" id="TIGR00121">
    <property type="entry name" value="birA_ligase"/>
    <property type="match status" value="1"/>
</dbReference>
<dbReference type="PANTHER" id="PTHR12835">
    <property type="entry name" value="BIOTIN PROTEIN LIGASE"/>
    <property type="match status" value="1"/>
</dbReference>
<dbReference type="GO" id="GO:0016874">
    <property type="term" value="F:ligase activity"/>
    <property type="evidence" value="ECO:0007669"/>
    <property type="project" value="UniProtKB-KW"/>
</dbReference>
<evidence type="ECO:0000313" key="3">
    <source>
        <dbReference type="EMBL" id="SDZ00319.1"/>
    </source>
</evidence>
<comment type="caution">
    <text evidence="3">The sequence shown here is derived from an EMBL/GenBank/DDBJ whole genome shotgun (WGS) entry which is preliminary data.</text>
</comment>
<dbReference type="PANTHER" id="PTHR12835:SF5">
    <property type="entry name" value="BIOTIN--PROTEIN LIGASE"/>
    <property type="match status" value="1"/>
</dbReference>
<dbReference type="Pfam" id="PF03099">
    <property type="entry name" value="BPL_LplA_LipB"/>
    <property type="match status" value="1"/>
</dbReference>
<evidence type="ECO:0000256" key="1">
    <source>
        <dbReference type="ARBA" id="ARBA00022598"/>
    </source>
</evidence>
<feature type="domain" description="BPL/LPL catalytic" evidence="2">
    <location>
        <begin position="1"/>
        <end position="188"/>
    </location>
</feature>
<dbReference type="CDD" id="cd16442">
    <property type="entry name" value="BPL"/>
    <property type="match status" value="1"/>
</dbReference>
<accession>A0A1H3PIT8</accession>
<dbReference type="PROSITE" id="PS51733">
    <property type="entry name" value="BPL_LPL_CATALYTIC"/>
    <property type="match status" value="1"/>
</dbReference>
<evidence type="ECO:0000259" key="2">
    <source>
        <dbReference type="PROSITE" id="PS51733"/>
    </source>
</evidence>
<dbReference type="SUPFAM" id="SSF55681">
    <property type="entry name" value="Class II aaRS and biotin synthetases"/>
    <property type="match status" value="1"/>
</dbReference>
<keyword evidence="1 3" id="KW-0436">Ligase</keyword>
<evidence type="ECO:0000313" key="4">
    <source>
        <dbReference type="Proteomes" id="UP000199663"/>
    </source>
</evidence>